<feature type="domain" description="Glycosyl-hydrolase family 116 N-terminal" evidence="2">
    <location>
        <begin position="93"/>
        <end position="135"/>
    </location>
</feature>
<dbReference type="GO" id="GO:0008422">
    <property type="term" value="F:beta-glucosidase activity"/>
    <property type="evidence" value="ECO:0007669"/>
    <property type="project" value="TreeGrafter"/>
</dbReference>
<dbReference type="AlphaFoldDB" id="A0A7J7CXK4"/>
<evidence type="ECO:0000259" key="2">
    <source>
        <dbReference type="Pfam" id="PF12215"/>
    </source>
</evidence>
<dbReference type="InterPro" id="IPR024462">
    <property type="entry name" value="GH116_N"/>
</dbReference>
<evidence type="ECO:0000313" key="4">
    <source>
        <dbReference type="Proteomes" id="UP000593562"/>
    </source>
</evidence>
<protein>
    <submittedName>
        <fullName evidence="3">Non-lysosomal glucosylceramidase isoform X1</fullName>
    </submittedName>
</protein>
<name>A0A7J7CXK4_TRIWF</name>
<proteinExistence type="predicted"/>
<dbReference type="Pfam" id="PF12215">
    <property type="entry name" value="Glyco_hydr_116N"/>
    <property type="match status" value="1"/>
</dbReference>
<dbReference type="Proteomes" id="UP000593562">
    <property type="component" value="Unassembled WGS sequence"/>
</dbReference>
<gene>
    <name evidence="3" type="ORF">HS088_TW12G00030</name>
</gene>
<feature type="region of interest" description="Disordered" evidence="1">
    <location>
        <begin position="1"/>
        <end position="32"/>
    </location>
</feature>
<dbReference type="PANTHER" id="PTHR12654">
    <property type="entry name" value="BILE ACID BETA-GLUCOSIDASE-RELATED"/>
    <property type="match status" value="1"/>
</dbReference>
<organism evidence="3 4">
    <name type="scientific">Tripterygium wilfordii</name>
    <name type="common">Thunder God vine</name>
    <dbReference type="NCBI Taxonomy" id="458696"/>
    <lineage>
        <taxon>Eukaryota</taxon>
        <taxon>Viridiplantae</taxon>
        <taxon>Streptophyta</taxon>
        <taxon>Embryophyta</taxon>
        <taxon>Tracheophyta</taxon>
        <taxon>Spermatophyta</taxon>
        <taxon>Magnoliopsida</taxon>
        <taxon>eudicotyledons</taxon>
        <taxon>Gunneridae</taxon>
        <taxon>Pentapetalae</taxon>
        <taxon>rosids</taxon>
        <taxon>fabids</taxon>
        <taxon>Celastrales</taxon>
        <taxon>Celastraceae</taxon>
        <taxon>Tripterygium</taxon>
    </lineage>
</organism>
<keyword evidence="4" id="KW-1185">Reference proteome</keyword>
<dbReference type="InParanoid" id="A0A7J7CXK4"/>
<comment type="caution">
    <text evidence="3">The sequence shown here is derived from an EMBL/GenBank/DDBJ whole genome shotgun (WGS) entry which is preliminary data.</text>
</comment>
<sequence>MENGLRHEGEEDGAVGSASAQKVDPAKPASPTWQRKLSNVDHVIKEFSINYKDILQLGPLGWRSWRHTKQERAKGRAPIFDFFGSRPVTCDHGVPLGGVGGGSIGRSYKGEFQQFQLLPTICEPSKVLANQFSVSSLFSYLQNIDNFPSSEFWVPMFGQVFVSRSNGAKFSSVLSPKNPELSK</sequence>
<dbReference type="InterPro" id="IPR052566">
    <property type="entry name" value="Non-lysos_glucosylceramidase"/>
</dbReference>
<dbReference type="PANTHER" id="PTHR12654:SF25">
    <property type="entry name" value="NON-LYSOSOMAL GLUCOSYLCERAMIDASE"/>
    <property type="match status" value="1"/>
</dbReference>
<accession>A0A7J7CXK4</accession>
<evidence type="ECO:0000313" key="3">
    <source>
        <dbReference type="EMBL" id="KAF5738837.1"/>
    </source>
</evidence>
<reference evidence="3 4" key="1">
    <citation type="journal article" date="2020" name="Nat. Commun.">
        <title>Genome of Tripterygium wilfordii and identification of cytochrome P450 involved in triptolide biosynthesis.</title>
        <authorList>
            <person name="Tu L."/>
            <person name="Su P."/>
            <person name="Zhang Z."/>
            <person name="Gao L."/>
            <person name="Wang J."/>
            <person name="Hu T."/>
            <person name="Zhou J."/>
            <person name="Zhang Y."/>
            <person name="Zhao Y."/>
            <person name="Liu Y."/>
            <person name="Song Y."/>
            <person name="Tong Y."/>
            <person name="Lu Y."/>
            <person name="Yang J."/>
            <person name="Xu C."/>
            <person name="Jia M."/>
            <person name="Peters R.J."/>
            <person name="Huang L."/>
            <person name="Gao W."/>
        </authorList>
    </citation>
    <scope>NUCLEOTIDE SEQUENCE [LARGE SCALE GENOMIC DNA]</scope>
    <source>
        <strain evidence="4">cv. XIE 37</strain>
        <tissue evidence="3">Leaf</tissue>
    </source>
</reference>
<evidence type="ECO:0000256" key="1">
    <source>
        <dbReference type="SAM" id="MobiDB-lite"/>
    </source>
</evidence>
<dbReference type="EMBL" id="JAAARO010000012">
    <property type="protein sequence ID" value="KAF5738837.1"/>
    <property type="molecule type" value="Genomic_DNA"/>
</dbReference>